<keyword evidence="1" id="KW-1185">Reference proteome</keyword>
<dbReference type="WBParaSite" id="ALUE_0001641201-mRNA-1">
    <property type="protein sequence ID" value="ALUE_0001641201-mRNA-1"/>
    <property type="gene ID" value="ALUE_0001641201"/>
</dbReference>
<evidence type="ECO:0000313" key="2">
    <source>
        <dbReference type="WBParaSite" id="ALUE_0001641201-mRNA-1"/>
    </source>
</evidence>
<evidence type="ECO:0000313" key="1">
    <source>
        <dbReference type="Proteomes" id="UP000036681"/>
    </source>
</evidence>
<organism evidence="1 2">
    <name type="scientific">Ascaris lumbricoides</name>
    <name type="common">Giant roundworm</name>
    <dbReference type="NCBI Taxonomy" id="6252"/>
    <lineage>
        <taxon>Eukaryota</taxon>
        <taxon>Metazoa</taxon>
        <taxon>Ecdysozoa</taxon>
        <taxon>Nematoda</taxon>
        <taxon>Chromadorea</taxon>
        <taxon>Rhabditida</taxon>
        <taxon>Spirurina</taxon>
        <taxon>Ascaridomorpha</taxon>
        <taxon>Ascaridoidea</taxon>
        <taxon>Ascarididae</taxon>
        <taxon>Ascaris</taxon>
    </lineage>
</organism>
<dbReference type="Proteomes" id="UP000036681">
    <property type="component" value="Unplaced"/>
</dbReference>
<dbReference type="AlphaFoldDB" id="A0A0M3IEA0"/>
<sequence length="104" mass="12018">MTEDNDVMRELKEMCRDGPSYKEPLFMKCLDVSNVFVRVPSSEVLLLSDSEAAILLAIRDNDVRYEFHRDSSRFTFVDQLSEGDSVIVEVTSYFDYFIFIVSAL</sequence>
<name>A0A0M3IEA0_ASCLU</name>
<accession>A0A0M3IEA0</accession>
<proteinExistence type="predicted"/>
<reference evidence="2" key="1">
    <citation type="submission" date="2017-02" db="UniProtKB">
        <authorList>
            <consortium name="WormBaseParasite"/>
        </authorList>
    </citation>
    <scope>IDENTIFICATION</scope>
</reference>
<protein>
    <submittedName>
        <fullName evidence="2">FERM domain-containing protein</fullName>
    </submittedName>
</protein>